<dbReference type="RefSeq" id="WP_237378077.1">
    <property type="nucleotide sequence ID" value="NZ_CP071793.1"/>
</dbReference>
<organism evidence="1 2">
    <name type="scientific">Sulfidibacter corallicola</name>
    <dbReference type="NCBI Taxonomy" id="2818388"/>
    <lineage>
        <taxon>Bacteria</taxon>
        <taxon>Pseudomonadati</taxon>
        <taxon>Acidobacteriota</taxon>
        <taxon>Holophagae</taxon>
        <taxon>Acanthopleuribacterales</taxon>
        <taxon>Acanthopleuribacteraceae</taxon>
        <taxon>Sulfidibacter</taxon>
    </lineage>
</organism>
<proteinExistence type="predicted"/>
<reference evidence="1" key="1">
    <citation type="submission" date="2021-03" db="EMBL/GenBank/DDBJ databases">
        <title>Acanthopleuribacteraceae sp. M133.</title>
        <authorList>
            <person name="Wang G."/>
        </authorList>
    </citation>
    <scope>NUCLEOTIDE SEQUENCE</scope>
    <source>
        <strain evidence="1">M133</strain>
    </source>
</reference>
<accession>A0A8A4TEP2</accession>
<dbReference type="AlphaFoldDB" id="A0A8A4TEP2"/>
<keyword evidence="2" id="KW-1185">Reference proteome</keyword>
<dbReference type="Proteomes" id="UP000663929">
    <property type="component" value="Chromosome"/>
</dbReference>
<dbReference type="Gene3D" id="3.40.50.300">
    <property type="entry name" value="P-loop containing nucleotide triphosphate hydrolases"/>
    <property type="match status" value="1"/>
</dbReference>
<dbReference type="InterPro" id="IPR027417">
    <property type="entry name" value="P-loop_NTPase"/>
</dbReference>
<dbReference type="EMBL" id="CP071793">
    <property type="protein sequence ID" value="QTD48426.1"/>
    <property type="molecule type" value="Genomic_DNA"/>
</dbReference>
<name>A0A8A4TEP2_SULCO</name>
<protein>
    <recommendedName>
        <fullName evidence="3">Hpr(Ser) kinase/phosphatase</fullName>
    </recommendedName>
</protein>
<gene>
    <name evidence="1" type="ORF">J3U87_22835</name>
</gene>
<evidence type="ECO:0008006" key="3">
    <source>
        <dbReference type="Google" id="ProtNLM"/>
    </source>
</evidence>
<dbReference type="KEGG" id="scor:J3U87_22835"/>
<evidence type="ECO:0000313" key="1">
    <source>
        <dbReference type="EMBL" id="QTD48426.1"/>
    </source>
</evidence>
<sequence>MKATDFYYHLFGLRLSAPFPCPELPPAQGDRTDVTVTWGALSHPWHRPSTELRFHAEPRRILLRHDGVGSMLVCDGNRIVIDPDPAADQRVIRLFLLGSGMGAILQQRRVLTLHASAVVCGSGAVLFLGSSGVGKSTTAAAFQKRGFAMLTDDLCAVHQTREGRAYLHPGFPQIKLWPDSVRALGLTGEKAYPLHARIPKVAFGLSGPFPNGPTPIHHLVALVSTETGPPVVDRLTTLERLRVLQKHTYRRAFISGPCATKNHLNACARLAKAAPMTLFIRKKRPFRPDATVQHIIDQLHLEPDTHRELETPSRSMPG</sequence>
<dbReference type="SUPFAM" id="SSF53795">
    <property type="entry name" value="PEP carboxykinase-like"/>
    <property type="match status" value="1"/>
</dbReference>
<evidence type="ECO:0000313" key="2">
    <source>
        <dbReference type="Proteomes" id="UP000663929"/>
    </source>
</evidence>